<reference evidence="1 2" key="1">
    <citation type="submission" date="2020-08" db="EMBL/GenBank/DDBJ databases">
        <title>Genomic Encyclopedia of Type Strains, Phase III (KMG-III): the genomes of soil and plant-associated and newly described type strains.</title>
        <authorList>
            <person name="Whitman W."/>
        </authorList>
    </citation>
    <scope>NUCLEOTIDE SEQUENCE [LARGE SCALE GENOMIC DNA]</scope>
    <source>
        <strain evidence="1 2">CECT 3303</strain>
    </source>
</reference>
<dbReference type="Proteomes" id="UP000562352">
    <property type="component" value="Unassembled WGS sequence"/>
</dbReference>
<dbReference type="EMBL" id="JACHJJ010000007">
    <property type="protein sequence ID" value="MBB5963459.1"/>
    <property type="molecule type" value="Genomic_DNA"/>
</dbReference>
<dbReference type="AlphaFoldDB" id="A0A841D1V0"/>
<comment type="caution">
    <text evidence="1">The sequence shown here is derived from an EMBL/GenBank/DDBJ whole genome shotgun (WGS) entry which is preliminary data.</text>
</comment>
<evidence type="ECO:0000313" key="2">
    <source>
        <dbReference type="Proteomes" id="UP000562352"/>
    </source>
</evidence>
<accession>A0A841D1V0</accession>
<name>A0A841D1V0_PLAVE</name>
<sequence length="58" mass="6012">MVAECDLSWSLIGHAAQGAGDTGLLEVVGRCEGETATQLLWVSGRMRQAAPQALVVAS</sequence>
<gene>
    <name evidence="1" type="ORF">FHS22_002738</name>
</gene>
<organism evidence="1 2">
    <name type="scientific">Planomonospora venezuelensis</name>
    <dbReference type="NCBI Taxonomy" id="1999"/>
    <lineage>
        <taxon>Bacteria</taxon>
        <taxon>Bacillati</taxon>
        <taxon>Actinomycetota</taxon>
        <taxon>Actinomycetes</taxon>
        <taxon>Streptosporangiales</taxon>
        <taxon>Streptosporangiaceae</taxon>
        <taxon>Planomonospora</taxon>
    </lineage>
</organism>
<keyword evidence="2" id="KW-1185">Reference proteome</keyword>
<protein>
    <submittedName>
        <fullName evidence="1">Uncharacterized protein</fullName>
    </submittedName>
</protein>
<dbReference type="RefSeq" id="WP_221473591.1">
    <property type="nucleotide sequence ID" value="NZ_BAAAWZ010000004.1"/>
</dbReference>
<evidence type="ECO:0000313" key="1">
    <source>
        <dbReference type="EMBL" id="MBB5963459.1"/>
    </source>
</evidence>
<proteinExistence type="predicted"/>